<dbReference type="GO" id="GO:0015109">
    <property type="term" value="F:chromate transmembrane transporter activity"/>
    <property type="evidence" value="ECO:0007669"/>
    <property type="project" value="InterPro"/>
</dbReference>
<accession>A0A9E8LUB7</accession>
<organism evidence="8 9">
    <name type="scientific">Fervidibacillus albus</name>
    <dbReference type="NCBI Taxonomy" id="2980026"/>
    <lineage>
        <taxon>Bacteria</taxon>
        <taxon>Bacillati</taxon>
        <taxon>Bacillota</taxon>
        <taxon>Bacilli</taxon>
        <taxon>Bacillales</taxon>
        <taxon>Bacillaceae</taxon>
        <taxon>Fervidibacillus</taxon>
    </lineage>
</organism>
<evidence type="ECO:0000256" key="4">
    <source>
        <dbReference type="ARBA" id="ARBA00022692"/>
    </source>
</evidence>
<keyword evidence="3" id="KW-1003">Cell membrane</keyword>
<keyword evidence="5 7" id="KW-1133">Transmembrane helix</keyword>
<feature type="transmembrane region" description="Helical" evidence="7">
    <location>
        <begin position="6"/>
        <end position="28"/>
    </location>
</feature>
<keyword evidence="4 7" id="KW-0812">Transmembrane</keyword>
<feature type="transmembrane region" description="Helical" evidence="7">
    <location>
        <begin position="110"/>
        <end position="130"/>
    </location>
</feature>
<keyword evidence="9" id="KW-1185">Reference proteome</keyword>
<evidence type="ECO:0000256" key="6">
    <source>
        <dbReference type="ARBA" id="ARBA00023136"/>
    </source>
</evidence>
<comment type="subcellular location">
    <subcellularLocation>
        <location evidence="1">Cell membrane</location>
        <topology evidence="1">Multi-pass membrane protein</topology>
    </subcellularLocation>
</comment>
<evidence type="ECO:0000313" key="9">
    <source>
        <dbReference type="Proteomes" id="UP001164718"/>
    </source>
</evidence>
<comment type="similarity">
    <text evidence="2">Belongs to the chromate ion transporter (CHR) (TC 2.A.51) family.</text>
</comment>
<reference evidence="8" key="1">
    <citation type="submission" date="2022-09" db="EMBL/GenBank/DDBJ databases">
        <title>Complete Genomes of Fervidibacillus albus and Fervidibacillus halotolerans isolated from tidal flat sediments.</title>
        <authorList>
            <person name="Kwon K.K."/>
            <person name="Yang S.-H."/>
            <person name="Park M.J."/>
            <person name="Oh H.-M."/>
        </authorList>
    </citation>
    <scope>NUCLEOTIDE SEQUENCE</scope>
    <source>
        <strain evidence="8">MEBiC13591</strain>
    </source>
</reference>
<dbReference type="GO" id="GO:0005886">
    <property type="term" value="C:plasma membrane"/>
    <property type="evidence" value="ECO:0007669"/>
    <property type="project" value="UniProtKB-SubCell"/>
</dbReference>
<gene>
    <name evidence="8" type="ORF">OE104_00030</name>
</gene>
<feature type="transmembrane region" description="Helical" evidence="7">
    <location>
        <begin position="142"/>
        <end position="173"/>
    </location>
</feature>
<sequence length="189" mass="20928">MKYLNIFLAFFRVGIFGYGGGPSSIPLVEKEVVGRYKWMNDEDFSDCLAIGNALPGPIATKLAGYIGYRVGGFLGMTIALIATILPTVFLMIVFLTVLNQYKDQPWVQGMSKAVIPVVGVMLGILTWEFVKRTKGSFGWMKTVLLLVICFVLMEPLSIHPAILIIVFIFAALLKKTDDSTKTERKVKSP</sequence>
<dbReference type="InterPro" id="IPR003370">
    <property type="entry name" value="Chromate_transpt"/>
</dbReference>
<evidence type="ECO:0000256" key="3">
    <source>
        <dbReference type="ARBA" id="ARBA00022475"/>
    </source>
</evidence>
<dbReference type="RefSeq" id="WP_275417591.1">
    <property type="nucleotide sequence ID" value="NZ_CP106878.1"/>
</dbReference>
<dbReference type="EMBL" id="CP106878">
    <property type="protein sequence ID" value="WAA09807.1"/>
    <property type="molecule type" value="Genomic_DNA"/>
</dbReference>
<evidence type="ECO:0000256" key="1">
    <source>
        <dbReference type="ARBA" id="ARBA00004651"/>
    </source>
</evidence>
<dbReference type="KEGG" id="faf:OE104_00030"/>
<name>A0A9E8LUB7_9BACI</name>
<dbReference type="AlphaFoldDB" id="A0A9E8LUB7"/>
<dbReference type="PANTHER" id="PTHR43663">
    <property type="entry name" value="CHROMATE TRANSPORT PROTEIN-RELATED"/>
    <property type="match status" value="1"/>
</dbReference>
<evidence type="ECO:0000256" key="7">
    <source>
        <dbReference type="SAM" id="Phobius"/>
    </source>
</evidence>
<dbReference type="PANTHER" id="PTHR43663:SF1">
    <property type="entry name" value="CHROMATE TRANSPORTER"/>
    <property type="match status" value="1"/>
</dbReference>
<keyword evidence="6 7" id="KW-0472">Membrane</keyword>
<protein>
    <submittedName>
        <fullName evidence="8">Chromate transporter</fullName>
    </submittedName>
</protein>
<evidence type="ECO:0000313" key="8">
    <source>
        <dbReference type="EMBL" id="WAA09807.1"/>
    </source>
</evidence>
<proteinExistence type="inferred from homology"/>
<feature type="transmembrane region" description="Helical" evidence="7">
    <location>
        <begin position="73"/>
        <end position="98"/>
    </location>
</feature>
<dbReference type="Proteomes" id="UP001164718">
    <property type="component" value="Chromosome"/>
</dbReference>
<evidence type="ECO:0000256" key="5">
    <source>
        <dbReference type="ARBA" id="ARBA00022989"/>
    </source>
</evidence>
<dbReference type="Pfam" id="PF02417">
    <property type="entry name" value="Chromate_transp"/>
    <property type="match status" value="1"/>
</dbReference>
<evidence type="ECO:0000256" key="2">
    <source>
        <dbReference type="ARBA" id="ARBA00005262"/>
    </source>
</evidence>
<dbReference type="InterPro" id="IPR052518">
    <property type="entry name" value="CHR_Transporter"/>
</dbReference>